<dbReference type="AlphaFoldDB" id="A0A7C2VBA7"/>
<dbReference type="EMBL" id="DSGT01000009">
    <property type="protein sequence ID" value="HEW53114.1"/>
    <property type="molecule type" value="Genomic_DNA"/>
</dbReference>
<name>A0A7C2VBA7_9CREN</name>
<accession>A0A7C2VBA7</accession>
<protein>
    <submittedName>
        <fullName evidence="1">Uncharacterized protein</fullName>
    </submittedName>
</protein>
<organism evidence="1">
    <name type="scientific">Ignisphaera aggregans</name>
    <dbReference type="NCBI Taxonomy" id="334771"/>
    <lineage>
        <taxon>Archaea</taxon>
        <taxon>Thermoproteota</taxon>
        <taxon>Thermoprotei</taxon>
        <taxon>Desulfurococcales</taxon>
        <taxon>Desulfurococcaceae</taxon>
        <taxon>Ignisphaera</taxon>
    </lineage>
</organism>
<sequence>MMIQAVVDIDVGVEYGLAKALRICKECGLEKIASDSIKRTIHTLISGDVEEKIKCLSRIAGFFTVDLRLFVKLCSLDRKTLKSLGVVPYPKTTVGTSRVLGYVMMDGTTCVVEKTSKNNVVLIRALKSSSAPLIIEPSMYLIQAYNTEITEKILKPLRTLKSLGERLENAIPRVCKQTSNLEPQRALIHFSLE</sequence>
<proteinExistence type="predicted"/>
<gene>
    <name evidence="1" type="ORF">ENO77_02960</name>
</gene>
<reference evidence="1" key="1">
    <citation type="journal article" date="2020" name="mSystems">
        <title>Genome- and Community-Level Interaction Insights into Carbon Utilization and Element Cycling Functions of Hydrothermarchaeota in Hydrothermal Sediment.</title>
        <authorList>
            <person name="Zhou Z."/>
            <person name="Liu Y."/>
            <person name="Xu W."/>
            <person name="Pan J."/>
            <person name="Luo Z.H."/>
            <person name="Li M."/>
        </authorList>
    </citation>
    <scope>NUCLEOTIDE SEQUENCE [LARGE SCALE GENOMIC DNA]</scope>
    <source>
        <strain evidence="1">SpSt-16</strain>
    </source>
</reference>
<evidence type="ECO:0000313" key="1">
    <source>
        <dbReference type="EMBL" id="HEW53114.1"/>
    </source>
</evidence>
<comment type="caution">
    <text evidence="1">The sequence shown here is derived from an EMBL/GenBank/DDBJ whole genome shotgun (WGS) entry which is preliminary data.</text>
</comment>